<protein>
    <submittedName>
        <fullName evidence="1">Uncharacterized protein</fullName>
    </submittedName>
</protein>
<proteinExistence type="predicted"/>
<dbReference type="EMBL" id="CP009928">
    <property type="protein sequence ID" value="AKK73832.1"/>
    <property type="molecule type" value="Genomic_DNA"/>
</dbReference>
<organism evidence="1 2">
    <name type="scientific">Chryseobacterium gallinarum</name>
    <dbReference type="NCBI Taxonomy" id="1324352"/>
    <lineage>
        <taxon>Bacteria</taxon>
        <taxon>Pseudomonadati</taxon>
        <taxon>Bacteroidota</taxon>
        <taxon>Flavobacteriia</taxon>
        <taxon>Flavobacteriales</taxon>
        <taxon>Weeksellaceae</taxon>
        <taxon>Chryseobacterium group</taxon>
        <taxon>Chryseobacterium</taxon>
    </lineage>
</organism>
<reference evidence="1 2" key="1">
    <citation type="submission" date="2014-11" db="EMBL/GenBank/DDBJ databases">
        <authorList>
            <person name="Park G.-S."/>
            <person name="Hong S.-J."/>
            <person name="Jung B.K."/>
            <person name="Khan A.R."/>
            <person name="Kwak Y."/>
            <person name="Shin J.-H."/>
        </authorList>
    </citation>
    <scope>NUCLEOTIDE SEQUENCE [LARGE SCALE GENOMIC DNA]</scope>
    <source>
        <strain evidence="1 2">DSM 27622</strain>
    </source>
</reference>
<dbReference type="Proteomes" id="UP000035213">
    <property type="component" value="Chromosome"/>
</dbReference>
<dbReference type="AlphaFoldDB" id="A0A0G3M9T9"/>
<evidence type="ECO:0000313" key="1">
    <source>
        <dbReference type="EMBL" id="AKK73832.1"/>
    </source>
</evidence>
<dbReference type="STRING" id="1324352.OK18_15545"/>
<dbReference type="KEGG" id="cgn:OK18_15545"/>
<accession>A0A0G3M9T9</accession>
<evidence type="ECO:0000313" key="2">
    <source>
        <dbReference type="Proteomes" id="UP000035213"/>
    </source>
</evidence>
<gene>
    <name evidence="1" type="ORF">OK18_15545</name>
</gene>
<sequence>MFFYLLRIHENIKNLGTLTFIGKFSSIILIKKIKNLTNTSFKVFQQVLIFVYFWPHECI</sequence>
<name>A0A0G3M9T9_CHRGL</name>